<dbReference type="Gene3D" id="1.10.220.30">
    <property type="match status" value="3"/>
</dbReference>
<dbReference type="SUPFAM" id="SSF48029">
    <property type="entry name" value="FliG"/>
    <property type="match status" value="2"/>
</dbReference>
<dbReference type="PRINTS" id="PR00954">
    <property type="entry name" value="FLGMOTORFLIG"/>
</dbReference>
<dbReference type="InterPro" id="IPR011002">
    <property type="entry name" value="FliG_a-hlx"/>
</dbReference>
<keyword evidence="6" id="KW-0145">Chemotaxis</keyword>
<dbReference type="Pfam" id="PF14841">
    <property type="entry name" value="FliG_M"/>
    <property type="match status" value="1"/>
</dbReference>
<evidence type="ECO:0000256" key="10">
    <source>
        <dbReference type="ARBA" id="ARBA00025598"/>
    </source>
</evidence>
<dbReference type="Proteomes" id="UP000761574">
    <property type="component" value="Unassembled WGS sequence"/>
</dbReference>
<dbReference type="InterPro" id="IPR028263">
    <property type="entry name" value="FliG_N"/>
</dbReference>
<evidence type="ECO:0000256" key="5">
    <source>
        <dbReference type="ARBA" id="ARBA00022475"/>
    </source>
</evidence>
<sequence length="338" mass="37771">MNDNNDLDIKMDNYSQAAMLLLSMGEEGAAMVMAHLDRDDVQHLSHKMARLSSITQHKAEAVLSRFFERYKEQSGIARASRSYLQKTLDIALGDRVAKSLIDNIYGDEIKVLVKRLEWVEPKLLAREIAHEHSQLQAVLLGLLPPESAAEILKMLPGASQDEVLIRIAQLGDLDRHVVDELRQLVERCMLMAMEKSHTQVAGVKQVADILNRFEGDREQLMEMIKLFDKQLASDVTDNMFDFIILGRQKSETLQTLLGQVPGETLALALKGIDLELKDALLEALPKRMSSAIETQVDALGGVPVSRANGARKDIMTLAKQMMADGEIELQLFEEQVVS</sequence>
<keyword evidence="5" id="KW-1003">Cell membrane</keyword>
<keyword evidence="14" id="KW-0966">Cell projection</keyword>
<comment type="subcellular location">
    <subcellularLocation>
        <location evidence="1">Bacterial flagellum basal body</location>
    </subcellularLocation>
    <subcellularLocation>
        <location evidence="2">Cell inner membrane</location>
        <topology evidence="2">Peripheral membrane protein</topology>
        <orientation evidence="2">Cytoplasmic side</orientation>
    </subcellularLocation>
</comment>
<dbReference type="InterPro" id="IPR032779">
    <property type="entry name" value="FliG_M"/>
</dbReference>
<dbReference type="Pfam" id="PF01706">
    <property type="entry name" value="FliG_C"/>
    <property type="match status" value="1"/>
</dbReference>
<dbReference type="InterPro" id="IPR023087">
    <property type="entry name" value="Flg_Motor_Flig_C"/>
</dbReference>
<feature type="domain" description="Flagellar motor switch protein FliG C-terminal" evidence="11">
    <location>
        <begin position="224"/>
        <end position="329"/>
    </location>
</feature>
<keyword evidence="9" id="KW-0975">Bacterial flagellum</keyword>
<feature type="domain" description="Flagellar motor switch protein FliG N-terminal" evidence="13">
    <location>
        <begin position="11"/>
        <end position="106"/>
    </location>
</feature>
<accession>A0ABQ4P1T5</accession>
<gene>
    <name evidence="14" type="primary">fliG_1</name>
    <name evidence="14" type="ORF">TUM4630_00130</name>
</gene>
<evidence type="ECO:0000256" key="7">
    <source>
        <dbReference type="ARBA" id="ARBA00022779"/>
    </source>
</evidence>
<keyword evidence="7" id="KW-0283">Flagellar rotation</keyword>
<comment type="similarity">
    <text evidence="3">Belongs to the FliG family.</text>
</comment>
<dbReference type="PANTHER" id="PTHR30534">
    <property type="entry name" value="FLAGELLAR MOTOR SWITCH PROTEIN FLIG"/>
    <property type="match status" value="1"/>
</dbReference>
<evidence type="ECO:0000256" key="6">
    <source>
        <dbReference type="ARBA" id="ARBA00022500"/>
    </source>
</evidence>
<evidence type="ECO:0000259" key="13">
    <source>
        <dbReference type="Pfam" id="PF14842"/>
    </source>
</evidence>
<evidence type="ECO:0000256" key="3">
    <source>
        <dbReference type="ARBA" id="ARBA00010299"/>
    </source>
</evidence>
<feature type="domain" description="Flagellar motor switch protein FliG middle" evidence="12">
    <location>
        <begin position="121"/>
        <end position="192"/>
    </location>
</feature>
<evidence type="ECO:0000256" key="4">
    <source>
        <dbReference type="ARBA" id="ARBA00021870"/>
    </source>
</evidence>
<reference evidence="14 15" key="1">
    <citation type="submission" date="2021-05" db="EMBL/GenBank/DDBJ databases">
        <title>Molecular characterization for Shewanella algae harboring chromosomal blaOXA-55-like strains isolated from clinical and environment sample.</title>
        <authorList>
            <person name="Ohama Y."/>
            <person name="Aoki K."/>
            <person name="Harada S."/>
            <person name="Moriya K."/>
            <person name="Ishii Y."/>
            <person name="Tateda K."/>
        </authorList>
    </citation>
    <scope>NUCLEOTIDE SEQUENCE [LARGE SCALE GENOMIC DNA]</scope>
    <source>
        <strain evidence="14 15">LMG 23746</strain>
    </source>
</reference>
<protein>
    <recommendedName>
        <fullName evidence="4">Flagellar motor switch protein FliG</fullName>
    </recommendedName>
</protein>
<keyword evidence="14" id="KW-0969">Cilium</keyword>
<proteinExistence type="inferred from homology"/>
<dbReference type="PANTHER" id="PTHR30534:SF0">
    <property type="entry name" value="FLAGELLAR MOTOR SWITCH PROTEIN FLIG"/>
    <property type="match status" value="1"/>
</dbReference>
<evidence type="ECO:0000256" key="9">
    <source>
        <dbReference type="ARBA" id="ARBA00023143"/>
    </source>
</evidence>
<evidence type="ECO:0000256" key="1">
    <source>
        <dbReference type="ARBA" id="ARBA00004117"/>
    </source>
</evidence>
<evidence type="ECO:0000256" key="8">
    <source>
        <dbReference type="ARBA" id="ARBA00023136"/>
    </source>
</evidence>
<keyword evidence="14" id="KW-0282">Flagellum</keyword>
<evidence type="ECO:0000313" key="14">
    <source>
        <dbReference type="EMBL" id="GIU41470.1"/>
    </source>
</evidence>
<comment type="caution">
    <text evidence="14">The sequence shown here is derived from an EMBL/GenBank/DDBJ whole genome shotgun (WGS) entry which is preliminary data.</text>
</comment>
<evidence type="ECO:0000313" key="15">
    <source>
        <dbReference type="Proteomes" id="UP000761574"/>
    </source>
</evidence>
<organism evidence="14 15">
    <name type="scientific">Shewanella algidipiscicola</name>
    <dbReference type="NCBI Taxonomy" id="614070"/>
    <lineage>
        <taxon>Bacteria</taxon>
        <taxon>Pseudomonadati</taxon>
        <taxon>Pseudomonadota</taxon>
        <taxon>Gammaproteobacteria</taxon>
        <taxon>Alteromonadales</taxon>
        <taxon>Shewanellaceae</taxon>
        <taxon>Shewanella</taxon>
    </lineage>
</organism>
<evidence type="ECO:0000259" key="12">
    <source>
        <dbReference type="Pfam" id="PF14841"/>
    </source>
</evidence>
<name>A0ABQ4P1T5_9GAMM</name>
<dbReference type="EMBL" id="BPFB01000001">
    <property type="protein sequence ID" value="GIU41470.1"/>
    <property type="molecule type" value="Genomic_DNA"/>
</dbReference>
<evidence type="ECO:0000256" key="2">
    <source>
        <dbReference type="ARBA" id="ARBA00004515"/>
    </source>
</evidence>
<keyword evidence="15" id="KW-1185">Reference proteome</keyword>
<keyword evidence="8" id="KW-0472">Membrane</keyword>
<comment type="function">
    <text evidence="10">FliG is one of three proteins (FliG, FliN, FliM) that forms the rotor-mounted switch complex (C ring), located at the base of the basal body. This complex interacts with the CheY and CheZ chemotaxis proteins, in addition to contacting components of the motor that determine the direction of flagellar rotation.</text>
</comment>
<evidence type="ECO:0000259" key="11">
    <source>
        <dbReference type="Pfam" id="PF01706"/>
    </source>
</evidence>
<dbReference type="Pfam" id="PF14842">
    <property type="entry name" value="FliG_N"/>
    <property type="match status" value="1"/>
</dbReference>
<dbReference type="InterPro" id="IPR000090">
    <property type="entry name" value="Flg_Motor_Flig"/>
</dbReference>